<feature type="domain" description="STAS" evidence="6">
    <location>
        <begin position="511"/>
        <end position="668"/>
    </location>
</feature>
<evidence type="ECO:0000313" key="7">
    <source>
        <dbReference type="Proteomes" id="UP000887566"/>
    </source>
</evidence>
<dbReference type="AlphaFoldDB" id="A0A914UP24"/>
<dbReference type="CDD" id="cd07042">
    <property type="entry name" value="STAS_SulP_like_sulfate_transporter"/>
    <property type="match status" value="1"/>
</dbReference>
<keyword evidence="7" id="KW-1185">Reference proteome</keyword>
<dbReference type="Pfam" id="PF01740">
    <property type="entry name" value="STAS"/>
    <property type="match status" value="1"/>
</dbReference>
<feature type="transmembrane region" description="Helical" evidence="5">
    <location>
        <begin position="321"/>
        <end position="341"/>
    </location>
</feature>
<dbReference type="InterPro" id="IPR036513">
    <property type="entry name" value="STAS_dom_sf"/>
</dbReference>
<feature type="transmembrane region" description="Helical" evidence="5">
    <location>
        <begin position="244"/>
        <end position="264"/>
    </location>
</feature>
<accession>A0A914UP24</accession>
<feature type="transmembrane region" description="Helical" evidence="5">
    <location>
        <begin position="361"/>
        <end position="378"/>
    </location>
</feature>
<feature type="transmembrane region" description="Helical" evidence="5">
    <location>
        <begin position="455"/>
        <end position="487"/>
    </location>
</feature>
<dbReference type="NCBIfam" id="TIGR00815">
    <property type="entry name" value="sulP"/>
    <property type="match status" value="1"/>
</dbReference>
<dbReference type="GO" id="GO:0055085">
    <property type="term" value="P:transmembrane transport"/>
    <property type="evidence" value="ECO:0007669"/>
    <property type="project" value="InterPro"/>
</dbReference>
<keyword evidence="2 5" id="KW-0812">Transmembrane</keyword>
<organism evidence="7 8">
    <name type="scientific">Plectus sambesii</name>
    <dbReference type="NCBI Taxonomy" id="2011161"/>
    <lineage>
        <taxon>Eukaryota</taxon>
        <taxon>Metazoa</taxon>
        <taxon>Ecdysozoa</taxon>
        <taxon>Nematoda</taxon>
        <taxon>Chromadorea</taxon>
        <taxon>Plectida</taxon>
        <taxon>Plectina</taxon>
        <taxon>Plectoidea</taxon>
        <taxon>Plectidae</taxon>
        <taxon>Plectus</taxon>
    </lineage>
</organism>
<feature type="transmembrane region" description="Helical" evidence="5">
    <location>
        <begin position="113"/>
        <end position="131"/>
    </location>
</feature>
<sequence>MNQEEFDIEYDRLALPPKRTWPGMRRKLKSCLIGQGLFSQICGFLPILHWLPNYQWKNNLFHDIIGGLTVGIMHVPQGMAYASLASLDPIYGLYSSFFASSFYMFFGTSRHISVGVFAVASLMVGSVRLRLLPDITDDQLITEAFNGTTMDAEIDASITPIQLTTALTLTVGVVQIAMGALRLDFITAYMSDQLLAGFTTGAACHVFVAQLNKIVGVKLPRYSGFGMLIYMLRDLGKALPRTNIVTAIVSICSIAFLVIGKALINPWVKKRFPIPIPFDLLLVVFGTAASFQINLHGNYHVAIVDHIPRGIPNPSLPRIDLVLTLLSDAIGIAIVCFVVTISMGKLFAKRHRYRLVAGQELYALGFMECLSSFFPVFPAGTALSRSLVCEAAGTKTQLYTIFSSLLLLIVILWVGPFLEALPKCILACIVVVALQGLFMQFKQLKPLWTLSKFDFLVWIVSFLATACCDVTQGLAISVAFVLMTVVFRCQWAKWQQLGQLADCGEFCDLSRYGSAEQLIGVRVLRFATQLNFANVELFKRAVQTVIDDSIAATKTKAGASSGGSVHLVVKHENGYGVDVRTAKKLNTWSKPTSKIEWLIIDCSCFAYLDAMGVDTFKECFMDLKRQGISVYFANVSDDVRDMLNNIGFYQHISAANFFPSIKSAYEAIQGIRKLHSAVFITSVFRT</sequence>
<dbReference type="PROSITE" id="PS50801">
    <property type="entry name" value="STAS"/>
    <property type="match status" value="1"/>
</dbReference>
<evidence type="ECO:0000313" key="8">
    <source>
        <dbReference type="WBParaSite" id="PSAMB.scaffold114size76995.g2163.t1"/>
    </source>
</evidence>
<evidence type="ECO:0000256" key="3">
    <source>
        <dbReference type="ARBA" id="ARBA00022989"/>
    </source>
</evidence>
<feature type="transmembrane region" description="Helical" evidence="5">
    <location>
        <begin position="276"/>
        <end position="295"/>
    </location>
</feature>
<dbReference type="Gene3D" id="3.30.750.24">
    <property type="entry name" value="STAS domain"/>
    <property type="match status" value="1"/>
</dbReference>
<name>A0A914UP24_9BILA</name>
<feature type="transmembrane region" description="Helical" evidence="5">
    <location>
        <begin position="161"/>
        <end position="181"/>
    </location>
</feature>
<feature type="transmembrane region" description="Helical" evidence="5">
    <location>
        <begin position="32"/>
        <end position="51"/>
    </location>
</feature>
<dbReference type="InterPro" id="IPR002645">
    <property type="entry name" value="STAS_dom"/>
</dbReference>
<proteinExistence type="predicted"/>
<dbReference type="InterPro" id="IPR001902">
    <property type="entry name" value="SLC26A/SulP_fam"/>
</dbReference>
<feature type="transmembrane region" description="Helical" evidence="5">
    <location>
        <begin position="89"/>
        <end position="106"/>
    </location>
</feature>
<dbReference type="InterPro" id="IPR011547">
    <property type="entry name" value="SLC26A/SulP_dom"/>
</dbReference>
<dbReference type="GO" id="GO:0016020">
    <property type="term" value="C:membrane"/>
    <property type="evidence" value="ECO:0007669"/>
    <property type="project" value="UniProtKB-SubCell"/>
</dbReference>
<dbReference type="WBParaSite" id="PSAMB.scaffold114size76995.g2163.t1">
    <property type="protein sequence ID" value="PSAMB.scaffold114size76995.g2163.t1"/>
    <property type="gene ID" value="PSAMB.scaffold114size76995.g2163"/>
</dbReference>
<evidence type="ECO:0000259" key="6">
    <source>
        <dbReference type="PROSITE" id="PS50801"/>
    </source>
</evidence>
<dbReference type="PANTHER" id="PTHR11814">
    <property type="entry name" value="SULFATE TRANSPORTER"/>
    <property type="match status" value="1"/>
</dbReference>
<evidence type="ECO:0000256" key="1">
    <source>
        <dbReference type="ARBA" id="ARBA00004141"/>
    </source>
</evidence>
<protein>
    <submittedName>
        <fullName evidence="8">STAS domain-containing protein</fullName>
    </submittedName>
</protein>
<evidence type="ECO:0000256" key="4">
    <source>
        <dbReference type="ARBA" id="ARBA00023136"/>
    </source>
</evidence>
<dbReference type="Proteomes" id="UP000887566">
    <property type="component" value="Unplaced"/>
</dbReference>
<feature type="transmembrane region" description="Helical" evidence="5">
    <location>
        <begin position="398"/>
        <end position="418"/>
    </location>
</feature>
<feature type="transmembrane region" description="Helical" evidence="5">
    <location>
        <begin position="425"/>
        <end position="443"/>
    </location>
</feature>
<keyword evidence="3 5" id="KW-1133">Transmembrane helix</keyword>
<reference evidence="8" key="1">
    <citation type="submission" date="2022-11" db="UniProtKB">
        <authorList>
            <consortium name="WormBaseParasite"/>
        </authorList>
    </citation>
    <scope>IDENTIFICATION</scope>
</reference>
<keyword evidence="4 5" id="KW-0472">Membrane</keyword>
<evidence type="ECO:0000256" key="2">
    <source>
        <dbReference type="ARBA" id="ARBA00022692"/>
    </source>
</evidence>
<comment type="subcellular location">
    <subcellularLocation>
        <location evidence="1">Membrane</location>
        <topology evidence="1">Multi-pass membrane protein</topology>
    </subcellularLocation>
</comment>
<dbReference type="Pfam" id="PF00916">
    <property type="entry name" value="Sulfate_transp"/>
    <property type="match status" value="1"/>
</dbReference>
<evidence type="ECO:0000256" key="5">
    <source>
        <dbReference type="SAM" id="Phobius"/>
    </source>
</evidence>
<feature type="transmembrane region" description="Helical" evidence="5">
    <location>
        <begin position="193"/>
        <end position="211"/>
    </location>
</feature>
<dbReference type="SUPFAM" id="SSF52091">
    <property type="entry name" value="SpoIIaa-like"/>
    <property type="match status" value="1"/>
</dbReference>